<dbReference type="EMBL" id="MK284528">
    <property type="protein sequence ID" value="AZU99816.1"/>
    <property type="molecule type" value="Genomic_DNA"/>
</dbReference>
<proteinExistence type="predicted"/>
<name>A0A3T0IJ24_9CAUD</name>
<protein>
    <submittedName>
        <fullName evidence="1">Uncharacterized protein</fullName>
    </submittedName>
</protein>
<dbReference type="Proteomes" id="UP000290280">
    <property type="component" value="Segment"/>
</dbReference>
<organism evidence="1 2">
    <name type="scientific">Bacillus phage DK3</name>
    <dbReference type="NCBI Taxonomy" id="2500810"/>
    <lineage>
        <taxon>Viruses</taxon>
        <taxon>Duplodnaviria</taxon>
        <taxon>Heunggongvirae</taxon>
        <taxon>Uroviricota</taxon>
        <taxon>Caudoviricetes</taxon>
        <taxon>Salasmaviridae</taxon>
        <taxon>Northropvirinae</taxon>
        <taxon>Hemphillvirus</taxon>
        <taxon>Hemphillvirus DK3</taxon>
    </lineage>
</organism>
<evidence type="ECO:0000313" key="2">
    <source>
        <dbReference type="Proteomes" id="UP000290280"/>
    </source>
</evidence>
<reference evidence="1 2" key="1">
    <citation type="submission" date="2018-12" db="EMBL/GenBank/DDBJ databases">
        <authorList>
            <person name="Kong L."/>
            <person name="Ding Y."/>
            <person name="Wu Q."/>
        </authorList>
    </citation>
    <scope>NUCLEOTIDE SEQUENCE [LARGE SCALE GENOMIC DNA]</scope>
</reference>
<gene>
    <name evidence="1" type="ORF">DK3_000018</name>
</gene>
<accession>A0A3T0IJ24</accession>
<keyword evidence="2" id="KW-1185">Reference proteome</keyword>
<sequence length="49" mass="6210">MRKEEKGCFHEWKKYDEKNMKDGSQCWLWFCVHCDDERVTKVWKKEVER</sequence>
<evidence type="ECO:0000313" key="1">
    <source>
        <dbReference type="EMBL" id="AZU99816.1"/>
    </source>
</evidence>